<evidence type="ECO:0000313" key="4">
    <source>
        <dbReference type="Proteomes" id="UP000039046"/>
    </source>
</evidence>
<dbReference type="Proteomes" id="UP000039046">
    <property type="component" value="Unassembled WGS sequence"/>
</dbReference>
<feature type="region of interest" description="Disordered" evidence="1">
    <location>
        <begin position="465"/>
        <end position="514"/>
    </location>
</feature>
<protein>
    <recommendedName>
        <fullName evidence="2">F-box domain-containing protein</fullName>
    </recommendedName>
</protein>
<feature type="compositionally biased region" description="Acidic residues" evidence="1">
    <location>
        <begin position="476"/>
        <end position="514"/>
    </location>
</feature>
<dbReference type="InterPro" id="IPR036047">
    <property type="entry name" value="F-box-like_dom_sf"/>
</dbReference>
<dbReference type="HOGENOM" id="CLU_034964_0_0_1"/>
<dbReference type="SUPFAM" id="SSF81383">
    <property type="entry name" value="F-box domain"/>
    <property type="match status" value="1"/>
</dbReference>
<keyword evidence="4" id="KW-1185">Reference proteome</keyword>
<dbReference type="EMBL" id="CDHN01000003">
    <property type="protein sequence ID" value="CEJ89828.1"/>
    <property type="molecule type" value="Genomic_DNA"/>
</dbReference>
<dbReference type="OrthoDB" id="5279008at2759"/>
<name>A0A0A1THK1_9HYPO</name>
<proteinExistence type="predicted"/>
<dbReference type="AlphaFoldDB" id="A0A0A1THK1"/>
<dbReference type="PROSITE" id="PS50181">
    <property type="entry name" value="FBOX"/>
    <property type="match status" value="1"/>
</dbReference>
<evidence type="ECO:0000313" key="3">
    <source>
        <dbReference type="EMBL" id="CEJ89828.1"/>
    </source>
</evidence>
<evidence type="ECO:0000259" key="2">
    <source>
        <dbReference type="PROSITE" id="PS50181"/>
    </source>
</evidence>
<accession>A0A0A1THK1</accession>
<dbReference type="STRING" id="1531966.A0A0A1THK1"/>
<feature type="domain" description="F-box" evidence="2">
    <location>
        <begin position="17"/>
        <end position="66"/>
    </location>
</feature>
<organism evidence="3 4">
    <name type="scientific">[Torrubiella] hemipterigena</name>
    <dbReference type="NCBI Taxonomy" id="1531966"/>
    <lineage>
        <taxon>Eukaryota</taxon>
        <taxon>Fungi</taxon>
        <taxon>Dikarya</taxon>
        <taxon>Ascomycota</taxon>
        <taxon>Pezizomycotina</taxon>
        <taxon>Sordariomycetes</taxon>
        <taxon>Hypocreomycetidae</taxon>
        <taxon>Hypocreales</taxon>
        <taxon>Clavicipitaceae</taxon>
        <taxon>Clavicipitaceae incertae sedis</taxon>
        <taxon>'Torrubiella' clade</taxon>
    </lineage>
</organism>
<evidence type="ECO:0000256" key="1">
    <source>
        <dbReference type="SAM" id="MobiDB-lite"/>
    </source>
</evidence>
<gene>
    <name evidence="3" type="ORF">VHEMI05652</name>
</gene>
<dbReference type="InterPro" id="IPR001810">
    <property type="entry name" value="F-box_dom"/>
</dbReference>
<reference evidence="3 4" key="1">
    <citation type="journal article" date="2015" name="Genome Announc.">
        <title>Draft Genome Sequence and Gene Annotation of the Entomopathogenic Fungus Verticillium hemipterigenum.</title>
        <authorList>
            <person name="Horn F."/>
            <person name="Habel A."/>
            <person name="Scharf D.H."/>
            <person name="Dworschak J."/>
            <person name="Brakhage A.A."/>
            <person name="Guthke R."/>
            <person name="Hertweck C."/>
            <person name="Linde J."/>
        </authorList>
    </citation>
    <scope>NUCLEOTIDE SEQUENCE [LARGE SCALE GENOMIC DNA]</scope>
</reference>
<sequence>MADSGVPPADHHVANAASPLLNLPLEILLRITYFLNTEDLGKIRLCCKLSEELLLVSFTREYFSRRQFALLEPSVKAFVDISKSRFRQHLSAVHVAIDTLSGIVQKSHWNDSQEGPRARDFSAMDTLLWSSGQLTELLAEGFRNLPNLKAVVVRAQDSNKRERDFPNTRWRSWGVKTLTGSFEHHHLHLARDGNSATKVFQVVLMALAKANISLDYLEVMAPMIHEEAYIVSPYMAPQIRNVLQNVSRLHLWIGTEQHPLRVFSPDQRTVIPSAYLCDFLSYAPNVTDLRLNAGRGVTKAIMLGIMERIVAEIPAAASLNSKVEGDNTKSHWVILPKLQILSLGHMTISMRSLLSFLQRCAKSLKDISLWTMELELDDEDGNVQNADGKEGKPLWCYFLQQLRATDMNLERLSIGRLRERKPAAPQKNVHFKDEDEKVTYIGPLWKSFIGDILPHIHLVDTHPVQLYPDPVSQSDSEGEDDEDNEDDDEDNEDNDEDDDQDEHQDDGDGDAEQQ</sequence>
<dbReference type="Pfam" id="PF00646">
    <property type="entry name" value="F-box"/>
    <property type="match status" value="1"/>
</dbReference>